<dbReference type="AlphaFoldDB" id="A0A1H2HL44"/>
<feature type="region of interest" description="Disordered" evidence="1">
    <location>
        <begin position="1"/>
        <end position="41"/>
    </location>
</feature>
<dbReference type="EMBL" id="LT629791">
    <property type="protein sequence ID" value="SDU32502.1"/>
    <property type="molecule type" value="Genomic_DNA"/>
</dbReference>
<name>A0A1H2HL44_9ACTN</name>
<feature type="compositionally biased region" description="Basic and acidic residues" evidence="1">
    <location>
        <begin position="1"/>
        <end position="24"/>
    </location>
</feature>
<evidence type="ECO:0000313" key="3">
    <source>
        <dbReference type="Proteomes" id="UP000182977"/>
    </source>
</evidence>
<reference evidence="3" key="1">
    <citation type="submission" date="2016-10" db="EMBL/GenBank/DDBJ databases">
        <authorList>
            <person name="Varghese N."/>
            <person name="Submissions S."/>
        </authorList>
    </citation>
    <scope>NUCLEOTIDE SEQUENCE [LARGE SCALE GENOMIC DNA]</scope>
    <source>
        <strain evidence="3">DSM 45079</strain>
    </source>
</reference>
<protein>
    <submittedName>
        <fullName evidence="2">Uncharacterized protein</fullName>
    </submittedName>
</protein>
<proteinExistence type="predicted"/>
<gene>
    <name evidence="2" type="ORF">SAMN04488563_1104</name>
</gene>
<accession>A0A1H2HL44</accession>
<feature type="region of interest" description="Disordered" evidence="1">
    <location>
        <begin position="266"/>
        <end position="289"/>
    </location>
</feature>
<dbReference type="Proteomes" id="UP000182977">
    <property type="component" value="Chromosome I"/>
</dbReference>
<keyword evidence="3" id="KW-1185">Reference proteome</keyword>
<organism evidence="2 3">
    <name type="scientific">Jiangella alkaliphila</name>
    <dbReference type="NCBI Taxonomy" id="419479"/>
    <lineage>
        <taxon>Bacteria</taxon>
        <taxon>Bacillati</taxon>
        <taxon>Actinomycetota</taxon>
        <taxon>Actinomycetes</taxon>
        <taxon>Jiangellales</taxon>
        <taxon>Jiangellaceae</taxon>
        <taxon>Jiangella</taxon>
    </lineage>
</organism>
<dbReference type="OrthoDB" id="5179955at2"/>
<dbReference type="RefSeq" id="WP_046767028.1">
    <property type="nucleotide sequence ID" value="NZ_KQ061220.1"/>
</dbReference>
<evidence type="ECO:0000256" key="1">
    <source>
        <dbReference type="SAM" id="MobiDB-lite"/>
    </source>
</evidence>
<evidence type="ECO:0000313" key="2">
    <source>
        <dbReference type="EMBL" id="SDU32502.1"/>
    </source>
</evidence>
<sequence>MPDDHSSAPRDLSPRARGEVDIDVGRSASTLDGSFDGSAERPWHSWERIPAEVTVVLEHHGCVPRDPFVAGATAPRTRRRGGEVFQRAGAWAVDRSRLVLIEAIRGLEPLDGNRFRPSTPWRLGVGSHPFVGEVSERSGMVPVDVVTGTAAGPDDPADDADGPEIIELLPGPVRRQLLTSVPEPEVVEEYLYQGSRRDVPQLHEAGLLRVGGDTMIALHAVRSIKVPRRMTAAEAEMALAAAPWHVQTLTARLGAAEHSEWTSFEQDRAIGANEPPRLTGGDPGRRALT</sequence>